<name>A0ACB8HDJ1_PSICU</name>
<dbReference type="EMBL" id="JAFIQS020000002">
    <property type="protein sequence ID" value="KAH9485777.1"/>
    <property type="molecule type" value="Genomic_DNA"/>
</dbReference>
<organism evidence="1 2">
    <name type="scientific">Psilocybe cubensis</name>
    <name type="common">Psychedelic mushroom</name>
    <name type="synonym">Stropharia cubensis</name>
    <dbReference type="NCBI Taxonomy" id="181762"/>
    <lineage>
        <taxon>Eukaryota</taxon>
        <taxon>Fungi</taxon>
        <taxon>Dikarya</taxon>
        <taxon>Basidiomycota</taxon>
        <taxon>Agaricomycotina</taxon>
        <taxon>Agaricomycetes</taxon>
        <taxon>Agaricomycetidae</taxon>
        <taxon>Agaricales</taxon>
        <taxon>Agaricineae</taxon>
        <taxon>Strophariaceae</taxon>
        <taxon>Psilocybe</taxon>
    </lineage>
</organism>
<keyword evidence="2" id="KW-1185">Reference proteome</keyword>
<accession>A0ACB8HDJ1</accession>
<proteinExistence type="predicted"/>
<evidence type="ECO:0000313" key="2">
    <source>
        <dbReference type="Proteomes" id="UP000664032"/>
    </source>
</evidence>
<reference evidence="1" key="1">
    <citation type="submission" date="2021-10" db="EMBL/GenBank/DDBJ databases">
        <title>Psilocybe cubensis genome.</title>
        <authorList>
            <person name="Mckernan K.J."/>
            <person name="Crawford S."/>
            <person name="Trippe A."/>
            <person name="Kane L.T."/>
            <person name="Mclaughlin S."/>
        </authorList>
    </citation>
    <scope>NUCLEOTIDE SEQUENCE</scope>
    <source>
        <strain evidence="1">MGC-MH-2018</strain>
    </source>
</reference>
<sequence>MEKSKLQKAEGPTLISPRSLQTSSCSCKRLENGEFGRNLVVCVDGTANKFGMQNTNVVELYSRLVKDDTQLTYYNSGIGTHAGKAKPSFLTQAFEMAIGRNIENNVLDAYEWLSENYKAGDRIYLFGFSRGAYQVRIIAGMIEKVGLLHKGNKQQIPFAYDLYIKLKANQKRQEPAATTGTEGSGTNQVFHRMATSLSNSVPRAVATATRHKPTKTLRAIEDSETVCRSFKRTLSHTGVKVHFVGCWDTVSSVGVVRRESLPETTTGMAHVCVFRHALALDELRVKFLPEYVNGGEGPQHGHTSVEAPISKHENGTKPDVAAEPEHKPKTTRGNVKEVWFAGCHSDVGGGNIENLDANKFGPALRWMTYESITWGLRTTPFDQSWQPLYPQSSMTGLWKIAEYIPFKRLSYTGPNDVTRSLHKQAPRRIMPGQLIHESVRDSYTGSMNKPLACFRNGSGRSWDHWDGLHNIIENDPYIQPSTVLDRIQKTTAGHQITSDTREQLGLEADYDVLYTASLQDIGLRVIRERQDAETILASALVHEIGTFDRTSERIPKHISTIAKTLDRCFSLFPRKPIEVAADAQAVFEKLFENNPDACLKFLYHFANSERRQNIANAEIKRHMEALQRSAESSFSSGRIHSIKALALAFLNLLMATPSDDGTSYSYPGWMDGTYIKLISFHELSNEHRVNVLLELLSLFVAGMRDKQRGHLEIRLALLKEIDRYTYPIDDGPSMNIPEDAPRYLELLYDHAYELQTRFSNRGGNMDDLNQAISFYKHYDYLERHPEDFVLHNFACALSARFQNAGKQSDIEESIALHRRALELRPPPHPIHPFLLSNLAISLMTRFDYGGNQSDLDECIALHRQTLELRPSPHPDRSSTLTHLTNALLARFEEEGKWSDIEESIILSKQALEVGPMSHPDRPWLLNNLANAFSARFRNGGQQSDIEESIASLRQALALQPRFHPDRPVSLCNLANALSVRFEHGDKQSDLQESIALLRQALELQPPHHTDRPLLVSNLADSLSVRFENGGDESDIEESIALLRQALELQPLSRPNRSLLLSSLANSLSVRFDNGGDESDIEESIALVRQALELQPLSHPNRPPLLSRLANTLAARFENGGDESDIQESIALHRQALELQPPLHLDRPSSLNDLAYALFTRFENGGQKSDIDESISISRNVLELQSSSHPNRHYTVDALAYFLIHRFEQYNDQNDIQESVLLLTEALDLQIPNHSAWAGILTCLAHALQCRFERVGGEQADIDQSIILHEQAVELKSPNKSSRNQSFANALRIRFEHGGEPSDIDKSIRLFKEALESKPAPHRRRPGILDELAKAFEARYKKDGQQSDLDEAKALREEAQTLRDSYR</sequence>
<protein>
    <submittedName>
        <fullName evidence="1">Uncharacterized protein</fullName>
    </submittedName>
</protein>
<dbReference type="Proteomes" id="UP000664032">
    <property type="component" value="Unassembled WGS sequence"/>
</dbReference>
<comment type="caution">
    <text evidence="1">The sequence shown here is derived from an EMBL/GenBank/DDBJ whole genome shotgun (WGS) entry which is preliminary data.</text>
</comment>
<evidence type="ECO:0000313" key="1">
    <source>
        <dbReference type="EMBL" id="KAH9485777.1"/>
    </source>
</evidence>
<gene>
    <name evidence="1" type="ORF">JR316_0002692</name>
</gene>